<dbReference type="GO" id="GO:0000160">
    <property type="term" value="P:phosphorelay signal transduction system"/>
    <property type="evidence" value="ECO:0007669"/>
    <property type="project" value="InterPro"/>
</dbReference>
<comment type="caution">
    <text evidence="4">The sequence shown here is derived from an EMBL/GenBank/DDBJ whole genome shotgun (WGS) entry which is preliminary data.</text>
</comment>
<dbReference type="CDD" id="cd00156">
    <property type="entry name" value="REC"/>
    <property type="match status" value="1"/>
</dbReference>
<dbReference type="Gene3D" id="3.40.50.2300">
    <property type="match status" value="1"/>
</dbReference>
<keyword evidence="4" id="KW-0238">DNA-binding</keyword>
<evidence type="ECO:0000259" key="3">
    <source>
        <dbReference type="PROSITE" id="PS50110"/>
    </source>
</evidence>
<dbReference type="PANTHER" id="PTHR44591">
    <property type="entry name" value="STRESS RESPONSE REGULATOR PROTEIN 1"/>
    <property type="match status" value="1"/>
</dbReference>
<feature type="domain" description="Response regulatory" evidence="3">
    <location>
        <begin position="2"/>
        <end position="113"/>
    </location>
</feature>
<keyword evidence="1 2" id="KW-0597">Phosphoprotein</keyword>
<dbReference type="PANTHER" id="PTHR44591:SF21">
    <property type="entry name" value="TWO-COMPONENT RESPONSE REGULATOR"/>
    <property type="match status" value="1"/>
</dbReference>
<dbReference type="InterPro" id="IPR050595">
    <property type="entry name" value="Bact_response_regulator"/>
</dbReference>
<dbReference type="PROSITE" id="PS50110">
    <property type="entry name" value="RESPONSE_REGULATORY"/>
    <property type="match status" value="1"/>
</dbReference>
<dbReference type="Proteomes" id="UP000289546">
    <property type="component" value="Unassembled WGS sequence"/>
</dbReference>
<evidence type="ECO:0000313" key="4">
    <source>
        <dbReference type="EMBL" id="RXH27093.1"/>
    </source>
</evidence>
<dbReference type="InterPro" id="IPR001789">
    <property type="entry name" value="Sig_transdc_resp-reg_receiver"/>
</dbReference>
<dbReference type="EMBL" id="LBJQ01000078">
    <property type="protein sequence ID" value="RXH27093.1"/>
    <property type="molecule type" value="Genomic_DNA"/>
</dbReference>
<protein>
    <submittedName>
        <fullName evidence="4">DNA-binding protein</fullName>
    </submittedName>
</protein>
<evidence type="ECO:0000313" key="5">
    <source>
        <dbReference type="Proteomes" id="UP000289546"/>
    </source>
</evidence>
<name>A0A4Q0S2Q6_9BRAD</name>
<proteinExistence type="predicted"/>
<feature type="modified residue" description="4-aspartylphosphate" evidence="2">
    <location>
        <position position="51"/>
    </location>
</feature>
<evidence type="ECO:0000256" key="1">
    <source>
        <dbReference type="ARBA" id="ARBA00022553"/>
    </source>
</evidence>
<dbReference type="GO" id="GO:0003677">
    <property type="term" value="F:DNA binding"/>
    <property type="evidence" value="ECO:0007669"/>
    <property type="project" value="UniProtKB-KW"/>
</dbReference>
<dbReference type="OrthoDB" id="7210814at2"/>
<dbReference type="SUPFAM" id="SSF52172">
    <property type="entry name" value="CheY-like"/>
    <property type="match status" value="1"/>
</dbReference>
<sequence length="121" mass="13615">MSILLVEDDPLIREFVVEALREAGYHVIHASTGEEALAWCQRRVADVLVTDVRLPGQIDGWQIAERYREQYPHLPVVYATGFSPVPPRPVLGSRIVRKPFHPDEIVRVVKELGEVKGAPPV</sequence>
<accession>A0A4Q0S2Q6</accession>
<reference evidence="4 5" key="1">
    <citation type="submission" date="2015-04" db="EMBL/GenBank/DDBJ databases">
        <title>Comparative genomics of rhizobia nodulating Arachis hypogaea in China.</title>
        <authorList>
            <person name="Li Y."/>
        </authorList>
    </citation>
    <scope>NUCLEOTIDE SEQUENCE [LARGE SCALE GENOMIC DNA]</scope>
    <source>
        <strain evidence="4 5">CCBAU 51757</strain>
    </source>
</reference>
<dbReference type="AlphaFoldDB" id="A0A4Q0S2Q6"/>
<keyword evidence="5" id="KW-1185">Reference proteome</keyword>
<dbReference type="Pfam" id="PF00072">
    <property type="entry name" value="Response_reg"/>
    <property type="match status" value="1"/>
</dbReference>
<gene>
    <name evidence="4" type="ORF">XH99_16805</name>
</gene>
<dbReference type="InterPro" id="IPR011006">
    <property type="entry name" value="CheY-like_superfamily"/>
</dbReference>
<dbReference type="RefSeq" id="WP_128919062.1">
    <property type="nucleotide sequence ID" value="NZ_LBJC01000079.1"/>
</dbReference>
<dbReference type="SMART" id="SM00448">
    <property type="entry name" value="REC"/>
    <property type="match status" value="1"/>
</dbReference>
<organism evidence="4 5">
    <name type="scientific">Bradyrhizobium nanningense</name>
    <dbReference type="NCBI Taxonomy" id="1325118"/>
    <lineage>
        <taxon>Bacteria</taxon>
        <taxon>Pseudomonadati</taxon>
        <taxon>Pseudomonadota</taxon>
        <taxon>Alphaproteobacteria</taxon>
        <taxon>Hyphomicrobiales</taxon>
        <taxon>Nitrobacteraceae</taxon>
        <taxon>Bradyrhizobium</taxon>
    </lineage>
</organism>
<evidence type="ECO:0000256" key="2">
    <source>
        <dbReference type="PROSITE-ProRule" id="PRU00169"/>
    </source>
</evidence>